<dbReference type="AlphaFoldDB" id="A0A450SDF3"/>
<name>A0A450SDF3_9GAMM</name>
<dbReference type="EMBL" id="CAADEX010000028">
    <property type="protein sequence ID" value="VFJ50475.1"/>
    <property type="molecule type" value="Genomic_DNA"/>
</dbReference>
<sequence length="40" mass="4212">MIYLILAHSETTANVLGAWPEQIVCGILIDAFHDAGGALS</sequence>
<accession>A0A450SDF3</accession>
<gene>
    <name evidence="1" type="ORF">BECKDK2373B_GA0170837_102824</name>
</gene>
<protein>
    <submittedName>
        <fullName evidence="1">Uncharacterized protein</fullName>
    </submittedName>
</protein>
<proteinExistence type="predicted"/>
<evidence type="ECO:0000313" key="1">
    <source>
        <dbReference type="EMBL" id="VFJ50475.1"/>
    </source>
</evidence>
<organism evidence="1">
    <name type="scientific">Candidatus Kentrum sp. DK</name>
    <dbReference type="NCBI Taxonomy" id="2126562"/>
    <lineage>
        <taxon>Bacteria</taxon>
        <taxon>Pseudomonadati</taxon>
        <taxon>Pseudomonadota</taxon>
        <taxon>Gammaproteobacteria</taxon>
        <taxon>Candidatus Kentrum</taxon>
    </lineage>
</organism>
<reference evidence="1" key="1">
    <citation type="submission" date="2019-02" db="EMBL/GenBank/DDBJ databases">
        <authorList>
            <person name="Gruber-Vodicka R. H."/>
            <person name="Seah K. B. B."/>
        </authorList>
    </citation>
    <scope>NUCLEOTIDE SEQUENCE</scope>
    <source>
        <strain evidence="1">BECK_DK47</strain>
    </source>
</reference>